<dbReference type="PANTHER" id="PTHR44520:SF2">
    <property type="entry name" value="RESPONSE REGULATOR RCP1"/>
    <property type="match status" value="1"/>
</dbReference>
<gene>
    <name evidence="3" type="ORF">Bealeia1_00227</name>
</gene>
<dbReference type="SUPFAM" id="SSF52172">
    <property type="entry name" value="CheY-like"/>
    <property type="match status" value="1"/>
</dbReference>
<organism evidence="3 4">
    <name type="scientific">Candidatus Bealeia paramacronuclearis</name>
    <dbReference type="NCBI Taxonomy" id="1921001"/>
    <lineage>
        <taxon>Bacteria</taxon>
        <taxon>Pseudomonadati</taxon>
        <taxon>Pseudomonadota</taxon>
        <taxon>Alphaproteobacteria</taxon>
        <taxon>Holosporales</taxon>
        <taxon>Holosporaceae</taxon>
        <taxon>Candidatus Bealeia</taxon>
    </lineage>
</organism>
<evidence type="ECO:0000259" key="2">
    <source>
        <dbReference type="PROSITE" id="PS50110"/>
    </source>
</evidence>
<dbReference type="RefSeq" id="WP_331256595.1">
    <property type="nucleotide sequence ID" value="NZ_CP133270.1"/>
</dbReference>
<dbReference type="InterPro" id="IPR052893">
    <property type="entry name" value="TCS_response_regulator"/>
</dbReference>
<protein>
    <submittedName>
        <fullName evidence="3">Response regulator</fullName>
    </submittedName>
</protein>
<keyword evidence="1" id="KW-0597">Phosphoprotein</keyword>
<dbReference type="Pfam" id="PF00072">
    <property type="entry name" value="Response_reg"/>
    <property type="match status" value="1"/>
</dbReference>
<dbReference type="PANTHER" id="PTHR44520">
    <property type="entry name" value="RESPONSE REGULATOR RCP1-RELATED"/>
    <property type="match status" value="1"/>
</dbReference>
<dbReference type="InterPro" id="IPR011006">
    <property type="entry name" value="CheY-like_superfamily"/>
</dbReference>
<name>A0ABZ2C1H7_9PROT</name>
<dbReference type="InterPro" id="IPR001789">
    <property type="entry name" value="Sig_transdc_resp-reg_receiver"/>
</dbReference>
<keyword evidence="4" id="KW-1185">Reference proteome</keyword>
<sequence length="145" mass="17223">MTRIFYIEDTPEDIFLMDYFCKKYPHLFEMYTFESGRHFFAFINKENGYEDRDLISGPHIILLDINIPEWDGFQILKMIKTGKNKDLKKIPVVMFSSSHRRADQELSKSFGAEYYMQKPFDFEALEESMCILLSYALDADENLKI</sequence>
<accession>A0ABZ2C1H7</accession>
<feature type="domain" description="Response regulatory" evidence="2">
    <location>
        <begin position="3"/>
        <end position="133"/>
    </location>
</feature>
<evidence type="ECO:0000313" key="3">
    <source>
        <dbReference type="EMBL" id="WVX66056.1"/>
    </source>
</evidence>
<evidence type="ECO:0000313" key="4">
    <source>
        <dbReference type="Proteomes" id="UP001330434"/>
    </source>
</evidence>
<evidence type="ECO:0000256" key="1">
    <source>
        <dbReference type="PROSITE-ProRule" id="PRU00169"/>
    </source>
</evidence>
<dbReference type="PROSITE" id="PS50110">
    <property type="entry name" value="RESPONSE_REGULATORY"/>
    <property type="match status" value="1"/>
</dbReference>
<dbReference type="Gene3D" id="3.40.50.2300">
    <property type="match status" value="1"/>
</dbReference>
<dbReference type="SMART" id="SM00448">
    <property type="entry name" value="REC"/>
    <property type="match status" value="1"/>
</dbReference>
<proteinExistence type="predicted"/>
<feature type="modified residue" description="4-aspartylphosphate" evidence="1">
    <location>
        <position position="64"/>
    </location>
</feature>
<dbReference type="Proteomes" id="UP001330434">
    <property type="component" value="Chromosome"/>
</dbReference>
<reference evidence="3 4" key="1">
    <citation type="journal article" date="2024" name="Environ. Microbiol.">
        <title>Novel evolutionary insights on the interactions of the Holosporales (Alphaproteobacteria) with eukaryotic hosts from comparative genomics.</title>
        <authorList>
            <person name="Giovannini M."/>
            <person name="Petroni G."/>
            <person name="Castelli M."/>
        </authorList>
    </citation>
    <scope>NUCLEOTIDE SEQUENCE [LARGE SCALE GENOMIC DNA]</scope>
    <source>
        <strain evidence="3 4">US_Bl 15I1</strain>
    </source>
</reference>
<dbReference type="EMBL" id="CP133270">
    <property type="protein sequence ID" value="WVX66056.1"/>
    <property type="molecule type" value="Genomic_DNA"/>
</dbReference>